<dbReference type="OrthoDB" id="9803729at2"/>
<accession>A0A3D9KXH4</accession>
<dbReference type="GO" id="GO:0005737">
    <property type="term" value="C:cytoplasm"/>
    <property type="evidence" value="ECO:0007669"/>
    <property type="project" value="TreeGrafter"/>
</dbReference>
<dbReference type="InterPro" id="IPR015422">
    <property type="entry name" value="PyrdxlP-dep_Trfase_small"/>
</dbReference>
<gene>
    <name evidence="5" type="ORF">C7460_1376</name>
</gene>
<evidence type="ECO:0000313" key="5">
    <source>
        <dbReference type="EMBL" id="RED91736.1"/>
    </source>
</evidence>
<evidence type="ECO:0000256" key="1">
    <source>
        <dbReference type="ARBA" id="ARBA00001933"/>
    </source>
</evidence>
<dbReference type="Gene3D" id="3.90.1150.10">
    <property type="entry name" value="Aspartate Aminotransferase, domain 1"/>
    <property type="match status" value="1"/>
</dbReference>
<dbReference type="GO" id="GO:0016846">
    <property type="term" value="F:carbon-sulfur lyase activity"/>
    <property type="evidence" value="ECO:0007669"/>
    <property type="project" value="TreeGrafter"/>
</dbReference>
<dbReference type="InterPro" id="IPR015424">
    <property type="entry name" value="PyrdxlP-dep_Trfase"/>
</dbReference>
<reference evidence="5 6" key="1">
    <citation type="submission" date="2018-07" db="EMBL/GenBank/DDBJ databases">
        <title>Genomic Encyclopedia of Type Strains, Phase IV (KMG-IV): sequencing the most valuable type-strain genomes for metagenomic binning, comparative biology and taxonomic classification.</title>
        <authorList>
            <person name="Goeker M."/>
        </authorList>
    </citation>
    <scope>NUCLEOTIDE SEQUENCE [LARGE SCALE GENOMIC DNA]</scope>
    <source>
        <strain evidence="5 6">DSM 4134</strain>
    </source>
</reference>
<organism evidence="5 6">
    <name type="scientific">Marinoscillum furvescens DSM 4134</name>
    <dbReference type="NCBI Taxonomy" id="1122208"/>
    <lineage>
        <taxon>Bacteria</taxon>
        <taxon>Pseudomonadati</taxon>
        <taxon>Bacteroidota</taxon>
        <taxon>Cytophagia</taxon>
        <taxon>Cytophagales</taxon>
        <taxon>Reichenbachiellaceae</taxon>
        <taxon>Marinoscillum</taxon>
    </lineage>
</organism>
<comment type="caution">
    <text evidence="5">The sequence shown here is derived from an EMBL/GenBank/DDBJ whole genome shotgun (WGS) entry which is preliminary data.</text>
</comment>
<name>A0A3D9KXH4_MARFU</name>
<keyword evidence="6" id="KW-1185">Reference proteome</keyword>
<evidence type="ECO:0000313" key="6">
    <source>
        <dbReference type="Proteomes" id="UP000256779"/>
    </source>
</evidence>
<dbReference type="Gene3D" id="3.40.640.10">
    <property type="entry name" value="Type I PLP-dependent aspartate aminotransferase-like (Major domain)"/>
    <property type="match status" value="1"/>
</dbReference>
<dbReference type="EMBL" id="QREG01000037">
    <property type="protein sequence ID" value="RED91736.1"/>
    <property type="molecule type" value="Genomic_DNA"/>
</dbReference>
<dbReference type="Pfam" id="PF01053">
    <property type="entry name" value="Cys_Met_Meta_PP"/>
    <property type="match status" value="1"/>
</dbReference>
<dbReference type="SUPFAM" id="SSF53383">
    <property type="entry name" value="PLP-dependent transferases"/>
    <property type="match status" value="1"/>
</dbReference>
<dbReference type="RefSeq" id="WP_115870454.1">
    <property type="nucleotide sequence ID" value="NZ_QREG01000037.1"/>
</dbReference>
<dbReference type="GO" id="GO:0030170">
    <property type="term" value="F:pyridoxal phosphate binding"/>
    <property type="evidence" value="ECO:0007669"/>
    <property type="project" value="InterPro"/>
</dbReference>
<evidence type="ECO:0000256" key="3">
    <source>
        <dbReference type="PIRSR" id="PIRSR001434-2"/>
    </source>
</evidence>
<dbReference type="CDD" id="cd00614">
    <property type="entry name" value="CGS_like"/>
    <property type="match status" value="1"/>
</dbReference>
<proteinExistence type="inferred from homology"/>
<dbReference type="FunFam" id="3.40.640.10:FF:000046">
    <property type="entry name" value="Cystathionine gamma-lyase"/>
    <property type="match status" value="1"/>
</dbReference>
<evidence type="ECO:0000256" key="4">
    <source>
        <dbReference type="RuleBase" id="RU362118"/>
    </source>
</evidence>
<dbReference type="AlphaFoldDB" id="A0A3D9KXH4"/>
<dbReference type="PANTHER" id="PTHR11808:SF80">
    <property type="entry name" value="CYSTATHIONINE GAMMA-LYASE"/>
    <property type="match status" value="1"/>
</dbReference>
<evidence type="ECO:0000256" key="2">
    <source>
        <dbReference type="ARBA" id="ARBA00022898"/>
    </source>
</evidence>
<protein>
    <submittedName>
        <fullName evidence="5">Cystathionine gamma-synthase</fullName>
    </submittedName>
</protein>
<feature type="modified residue" description="N6-(pyridoxal phosphate)lysine" evidence="3">
    <location>
        <position position="204"/>
    </location>
</feature>
<dbReference type="GO" id="GO:0019346">
    <property type="term" value="P:transsulfuration"/>
    <property type="evidence" value="ECO:0007669"/>
    <property type="project" value="InterPro"/>
</dbReference>
<dbReference type="InterPro" id="IPR000277">
    <property type="entry name" value="Cys/Met-Metab_PyrdxlP-dep_enz"/>
</dbReference>
<sequence>MDINDALFHTGEGSAFTDIPASPAIYQTSNFVFNTFEDMQACLEHEDKSPFYSRGANPTVQTLQKKLAALEQTEEALVFGSGSAAVAAAIMSQVQAGDHITCVANPYGWTKKLLNTILQGYGVTHDFVPAHDTDALLAAVKPETRVIFLESPNSWTYEMQDLERVAAFAKQKGITTIIDNSCASPLNQQPAKYGIDIMVHSASKYLSGHADMVAGVLCTSSKMAKQIFQGPYMTLGGILSPFESWLMIRSLRTLEMRMDRVASNALVVGEYLENHPKVTKLYFTHAKSYPQPELRDKYLKKAGGLMTIELDTTELEQVKSFCNALKRFKLGCSWGGFESLAFPAATTTGSLNYHSDDTPVNRVRLYVGLENPELLIEDLSNAFDAL</sequence>
<keyword evidence="2 3" id="KW-0663">Pyridoxal phosphate</keyword>
<dbReference type="InterPro" id="IPR015421">
    <property type="entry name" value="PyrdxlP-dep_Trfase_major"/>
</dbReference>
<dbReference type="Proteomes" id="UP000256779">
    <property type="component" value="Unassembled WGS sequence"/>
</dbReference>
<dbReference type="PANTHER" id="PTHR11808">
    <property type="entry name" value="TRANS-SULFURATION ENZYME FAMILY MEMBER"/>
    <property type="match status" value="1"/>
</dbReference>
<comment type="cofactor">
    <cofactor evidence="1 4">
        <name>pyridoxal 5'-phosphate</name>
        <dbReference type="ChEBI" id="CHEBI:597326"/>
    </cofactor>
</comment>
<dbReference type="PIRSF" id="PIRSF001434">
    <property type="entry name" value="CGS"/>
    <property type="match status" value="1"/>
</dbReference>
<comment type="similarity">
    <text evidence="4">Belongs to the trans-sulfuration enzymes family.</text>
</comment>